<evidence type="ECO:0000256" key="1">
    <source>
        <dbReference type="ARBA" id="ARBA00006068"/>
    </source>
</evidence>
<feature type="domain" description="LytR/CpsA/Psr regulator C-terminal" evidence="5">
    <location>
        <begin position="383"/>
        <end position="470"/>
    </location>
</feature>
<evidence type="ECO:0000313" key="6">
    <source>
        <dbReference type="EMBL" id="MFE4104982.1"/>
    </source>
</evidence>
<sequence>MTTLPTNQHPDIEAQTNPDLESADEAELAEVTDSVNAEATPSAPPEAVNRGSTVAARIAKGAFWSVTCLSTAVVSALLGAAAVLVLPLPEQLFPQKQEALSLKDLWQSGFRYNVTRPVNILVMGIDQVPEAEGEDIFSGRTDTMLLVRVDPTQAGVNVLSIPRDTRVTIPGWGKDKINQANVEGGALLAGQTVSANLNQVEIDRYVRVSTGAFREIVDLVGGVEVFVPSRMYYEDRTQDLVIDLEPGWQTLNGAQAEQFARFRQDAYGDIGRVQRQQMLLKALRSRLTSPTVIPKLPQIVRILQRYIDTNLTAEEMLALANFGLELEPDDLHMVMLPGRFSEPTEYQASYWIMDSAAGDRVMQDFFHTEAATLASAPRRSIRQMRIAVQNASGEPHVANEVARYLAQEGLDNLYVVSDWPDVVAKTQVIAQRGDLEAADRVSAILGVGQLVSDSTGNLESDVTIRIGSDWLEQRNRLLSQSSSLSLQ</sequence>
<dbReference type="Proteomes" id="UP001600165">
    <property type="component" value="Unassembled WGS sequence"/>
</dbReference>
<protein>
    <submittedName>
        <fullName evidence="6">LCP family protein</fullName>
    </submittedName>
</protein>
<evidence type="ECO:0000259" key="4">
    <source>
        <dbReference type="Pfam" id="PF03816"/>
    </source>
</evidence>
<organism evidence="6 7">
    <name type="scientific">Almyronema epifaneia S1</name>
    <dbReference type="NCBI Taxonomy" id="2991925"/>
    <lineage>
        <taxon>Bacteria</taxon>
        <taxon>Bacillati</taxon>
        <taxon>Cyanobacteriota</taxon>
        <taxon>Cyanophyceae</taxon>
        <taxon>Nodosilineales</taxon>
        <taxon>Nodosilineaceae</taxon>
        <taxon>Almyronema</taxon>
        <taxon>Almyronema epifaneia</taxon>
    </lineage>
</organism>
<evidence type="ECO:0000256" key="3">
    <source>
        <dbReference type="SAM" id="Phobius"/>
    </source>
</evidence>
<evidence type="ECO:0000259" key="5">
    <source>
        <dbReference type="Pfam" id="PF13399"/>
    </source>
</evidence>
<comment type="caution">
    <text evidence="6">The sequence shown here is derived from an EMBL/GenBank/DDBJ whole genome shotgun (WGS) entry which is preliminary data.</text>
</comment>
<dbReference type="Gene3D" id="3.40.630.190">
    <property type="entry name" value="LCP protein"/>
    <property type="match status" value="1"/>
</dbReference>
<keyword evidence="3" id="KW-0472">Membrane</keyword>
<dbReference type="PANTHER" id="PTHR33392">
    <property type="entry name" value="POLYISOPRENYL-TEICHOIC ACID--PEPTIDOGLYCAN TEICHOIC ACID TRANSFERASE TAGU"/>
    <property type="match status" value="1"/>
</dbReference>
<keyword evidence="7" id="KW-1185">Reference proteome</keyword>
<reference evidence="6 7" key="1">
    <citation type="submission" date="2024-10" db="EMBL/GenBank/DDBJ databases">
        <authorList>
            <person name="Ratan Roy A."/>
            <person name="Morales Sandoval P.H."/>
            <person name="De Los Santos Villalobos S."/>
            <person name="Chakraborty S."/>
            <person name="Mukherjee J."/>
        </authorList>
    </citation>
    <scope>NUCLEOTIDE SEQUENCE [LARGE SCALE GENOMIC DNA]</scope>
    <source>
        <strain evidence="6 7">S1</strain>
    </source>
</reference>
<gene>
    <name evidence="6" type="ORF">ACFVKH_01745</name>
</gene>
<dbReference type="InterPro" id="IPR027381">
    <property type="entry name" value="LytR/CpsA/Psr_C"/>
</dbReference>
<dbReference type="NCBIfam" id="TIGR00350">
    <property type="entry name" value="lytR_cpsA_psr"/>
    <property type="match status" value="1"/>
</dbReference>
<dbReference type="RefSeq" id="WP_377960806.1">
    <property type="nucleotide sequence ID" value="NZ_JBHZOL010000009.1"/>
</dbReference>
<keyword evidence="3" id="KW-1133">Transmembrane helix</keyword>
<proteinExistence type="inferred from homology"/>
<dbReference type="PANTHER" id="PTHR33392:SF6">
    <property type="entry name" value="POLYISOPRENYL-TEICHOIC ACID--PEPTIDOGLYCAN TEICHOIC ACID TRANSFERASE TAGU"/>
    <property type="match status" value="1"/>
</dbReference>
<keyword evidence="3" id="KW-0812">Transmembrane</keyword>
<dbReference type="Pfam" id="PF03816">
    <property type="entry name" value="LytR_cpsA_psr"/>
    <property type="match status" value="1"/>
</dbReference>
<feature type="domain" description="Cell envelope-related transcriptional attenuator" evidence="4">
    <location>
        <begin position="140"/>
        <end position="287"/>
    </location>
</feature>
<dbReference type="InterPro" id="IPR050922">
    <property type="entry name" value="LytR/CpsA/Psr_CW_biosynth"/>
</dbReference>
<feature type="compositionally biased region" description="Polar residues" evidence="2">
    <location>
        <begin position="1"/>
        <end position="18"/>
    </location>
</feature>
<evidence type="ECO:0000313" key="7">
    <source>
        <dbReference type="Proteomes" id="UP001600165"/>
    </source>
</evidence>
<dbReference type="Pfam" id="PF13399">
    <property type="entry name" value="LytR_C"/>
    <property type="match status" value="1"/>
</dbReference>
<comment type="similarity">
    <text evidence="1">Belongs to the LytR/CpsA/Psr (LCP) family.</text>
</comment>
<dbReference type="Gene3D" id="3.30.70.2390">
    <property type="match status" value="1"/>
</dbReference>
<accession>A0ABW6IAT0</accession>
<name>A0ABW6IAT0_9CYAN</name>
<feature type="region of interest" description="Disordered" evidence="2">
    <location>
        <begin position="1"/>
        <end position="27"/>
    </location>
</feature>
<dbReference type="InterPro" id="IPR004474">
    <property type="entry name" value="LytR_CpsA_psr"/>
</dbReference>
<evidence type="ECO:0000256" key="2">
    <source>
        <dbReference type="SAM" id="MobiDB-lite"/>
    </source>
</evidence>
<dbReference type="EMBL" id="JBHZOL010000009">
    <property type="protein sequence ID" value="MFE4104982.1"/>
    <property type="molecule type" value="Genomic_DNA"/>
</dbReference>
<feature type="transmembrane region" description="Helical" evidence="3">
    <location>
        <begin position="62"/>
        <end position="86"/>
    </location>
</feature>